<dbReference type="Gene3D" id="3.10.180.10">
    <property type="entry name" value="2,3-Dihydroxybiphenyl 1,2-Dioxygenase, domain 1"/>
    <property type="match status" value="1"/>
</dbReference>
<dbReference type="STRING" id="1195246.AGRI_09690"/>
<gene>
    <name evidence="3" type="ORF">AGRI_09690</name>
</gene>
<keyword evidence="3" id="KW-0560">Oxidoreductase</keyword>
<dbReference type="InterPro" id="IPR018146">
    <property type="entry name" value="Glyoxalase_1_CS"/>
</dbReference>
<dbReference type="PROSITE" id="PS51819">
    <property type="entry name" value="VOC"/>
    <property type="match status" value="1"/>
</dbReference>
<dbReference type="PROSITE" id="PS00934">
    <property type="entry name" value="GLYOXALASE_I_1"/>
    <property type="match status" value="1"/>
</dbReference>
<dbReference type="eggNOG" id="COG0346">
    <property type="taxonomic scope" value="Bacteria"/>
</dbReference>
<evidence type="ECO:0000313" key="3">
    <source>
        <dbReference type="EMBL" id="EIW89050.1"/>
    </source>
</evidence>
<dbReference type="Proteomes" id="UP000035062">
    <property type="component" value="Unassembled WGS sequence"/>
</dbReference>
<evidence type="ECO:0000259" key="2">
    <source>
        <dbReference type="PROSITE" id="PS51819"/>
    </source>
</evidence>
<protein>
    <submittedName>
        <fullName evidence="3">Glyoxalase/bleomycin resistance protein/dioxygenase</fullName>
    </submittedName>
</protein>
<dbReference type="InterPro" id="IPR029068">
    <property type="entry name" value="Glyas_Bleomycin-R_OHBP_Dase"/>
</dbReference>
<dbReference type="InterPro" id="IPR037523">
    <property type="entry name" value="VOC_core"/>
</dbReference>
<keyword evidence="1" id="KW-0479">Metal-binding</keyword>
<dbReference type="GO" id="GO:0004462">
    <property type="term" value="F:lactoylglutathione lyase activity"/>
    <property type="evidence" value="ECO:0007669"/>
    <property type="project" value="InterPro"/>
</dbReference>
<dbReference type="GO" id="GO:0046872">
    <property type="term" value="F:metal ion binding"/>
    <property type="evidence" value="ECO:0007669"/>
    <property type="project" value="UniProtKB-KW"/>
</dbReference>
<dbReference type="GO" id="GO:0051213">
    <property type="term" value="F:dioxygenase activity"/>
    <property type="evidence" value="ECO:0007669"/>
    <property type="project" value="UniProtKB-KW"/>
</dbReference>
<dbReference type="RefSeq" id="WP_008984784.1">
    <property type="nucleotide sequence ID" value="NZ_AKKU01000015.1"/>
</dbReference>
<dbReference type="EMBL" id="AKKU01000015">
    <property type="protein sequence ID" value="EIW89050.1"/>
    <property type="molecule type" value="Genomic_DNA"/>
</dbReference>
<dbReference type="InterPro" id="IPR004360">
    <property type="entry name" value="Glyas_Fos-R_dOase_dom"/>
</dbReference>
<dbReference type="AlphaFoldDB" id="I9DSJ0"/>
<evidence type="ECO:0000313" key="4">
    <source>
        <dbReference type="Proteomes" id="UP000035062"/>
    </source>
</evidence>
<keyword evidence="3" id="KW-0223">Dioxygenase</keyword>
<comment type="caution">
    <text evidence="3">The sequence shown here is derived from an EMBL/GenBank/DDBJ whole genome shotgun (WGS) entry which is preliminary data.</text>
</comment>
<dbReference type="SUPFAM" id="SSF54593">
    <property type="entry name" value="Glyoxalase/Bleomycin resistance protein/Dihydroxybiphenyl dioxygenase"/>
    <property type="match status" value="1"/>
</dbReference>
<dbReference type="Pfam" id="PF00903">
    <property type="entry name" value="Glyoxalase"/>
    <property type="match status" value="1"/>
</dbReference>
<dbReference type="PATRIC" id="fig|1195246.3.peg.1913"/>
<organism evidence="3 4">
    <name type="scientific">Alishewanella agri BL06</name>
    <dbReference type="NCBI Taxonomy" id="1195246"/>
    <lineage>
        <taxon>Bacteria</taxon>
        <taxon>Pseudomonadati</taxon>
        <taxon>Pseudomonadota</taxon>
        <taxon>Gammaproteobacteria</taxon>
        <taxon>Alteromonadales</taxon>
        <taxon>Alteromonadaceae</taxon>
        <taxon>Alishewanella</taxon>
    </lineage>
</organism>
<reference evidence="3 4" key="1">
    <citation type="journal article" date="2012" name="J. Bacteriol.">
        <title>Genome Sequence of Pectin-Degrading Alishewanella agri, Isolated from Landfill Soil.</title>
        <authorList>
            <person name="Kim J."/>
            <person name="Jung J."/>
            <person name="Sung J.S."/>
            <person name="Chun J."/>
            <person name="Park W."/>
        </authorList>
    </citation>
    <scope>NUCLEOTIDE SEQUENCE [LARGE SCALE GENOMIC DNA]</scope>
    <source>
        <strain evidence="3 4">BL06</strain>
    </source>
</reference>
<feature type="domain" description="VOC" evidence="2">
    <location>
        <begin position="7"/>
        <end position="122"/>
    </location>
</feature>
<accession>I9DSJ0</accession>
<keyword evidence="4" id="KW-1185">Reference proteome</keyword>
<name>I9DSJ0_9ALTE</name>
<proteinExistence type="predicted"/>
<sequence>MTIKLSTIAQIALTVSDVDTALGFYRDLLGLELLFRAGPNLAFLNADGVRIMLSTPQGAGKVGANSVLYFKVSDIETTHTMLVAAGAHNERVPQLAAKMPDHELWLSFLRDPDANLLALLEEKRA</sequence>
<evidence type="ECO:0000256" key="1">
    <source>
        <dbReference type="ARBA" id="ARBA00022723"/>
    </source>
</evidence>